<dbReference type="AlphaFoldDB" id="A0A4Y9Z4Q8"/>
<keyword evidence="3" id="KW-1185">Reference proteome</keyword>
<dbReference type="Proteomes" id="UP000298327">
    <property type="component" value="Unassembled WGS sequence"/>
</dbReference>
<evidence type="ECO:0000313" key="2">
    <source>
        <dbReference type="EMBL" id="TFY68781.1"/>
    </source>
</evidence>
<feature type="region of interest" description="Disordered" evidence="1">
    <location>
        <begin position="23"/>
        <end position="132"/>
    </location>
</feature>
<feature type="compositionally biased region" description="Polar residues" evidence="1">
    <location>
        <begin position="72"/>
        <end position="83"/>
    </location>
</feature>
<name>A0A4Y9Z4Q8_9AGAM</name>
<evidence type="ECO:0000313" key="3">
    <source>
        <dbReference type="Proteomes" id="UP000298327"/>
    </source>
</evidence>
<feature type="compositionally biased region" description="Pro residues" evidence="1">
    <location>
        <begin position="41"/>
        <end position="50"/>
    </location>
</feature>
<reference evidence="2 3" key="1">
    <citation type="submission" date="2019-02" db="EMBL/GenBank/DDBJ databases">
        <title>Genome sequencing of the rare red list fungi Dentipellis fragilis.</title>
        <authorList>
            <person name="Buettner E."/>
            <person name="Kellner H."/>
        </authorList>
    </citation>
    <scope>NUCLEOTIDE SEQUENCE [LARGE SCALE GENOMIC DNA]</scope>
    <source>
        <strain evidence="2 3">DSM 105465</strain>
    </source>
</reference>
<evidence type="ECO:0000256" key="1">
    <source>
        <dbReference type="SAM" id="MobiDB-lite"/>
    </source>
</evidence>
<sequence length="250" mass="26795">MPNLEKLTLVSCLPTDERHGRAPRHVVLSRLPPFRPVSRPLSPPSPPPTAHRPSSHTPTHARQREIEIEYGQDTNNLKGRTNTSSAPPPPLSRPALFSLAPSRSRPSDRPPTRPSSRAHPVARSRAPTPLSTPHAPVPLCPCRCALACAPAHASSLQLTRPCTLSPLLSLVGFTPAAPRAVAVMRAIAILPAQAIAYTLAVPHALAVALSYLSYRHELANALELGTDTGLWRAQRALIQRDLHLAAAPPG</sequence>
<accession>A0A4Y9Z4Q8</accession>
<dbReference type="EMBL" id="SEOQ01000153">
    <property type="protein sequence ID" value="TFY68781.1"/>
    <property type="molecule type" value="Genomic_DNA"/>
</dbReference>
<protein>
    <submittedName>
        <fullName evidence="2">Uncharacterized protein</fullName>
    </submittedName>
</protein>
<gene>
    <name evidence="2" type="ORF">EVG20_g3424</name>
</gene>
<comment type="caution">
    <text evidence="2">The sequence shown here is derived from an EMBL/GenBank/DDBJ whole genome shotgun (WGS) entry which is preliminary data.</text>
</comment>
<feature type="compositionally biased region" description="Low complexity" evidence="1">
    <location>
        <begin position="51"/>
        <end position="60"/>
    </location>
</feature>
<feature type="compositionally biased region" description="Low complexity" evidence="1">
    <location>
        <begin position="28"/>
        <end position="40"/>
    </location>
</feature>
<organism evidence="2 3">
    <name type="scientific">Dentipellis fragilis</name>
    <dbReference type="NCBI Taxonomy" id="205917"/>
    <lineage>
        <taxon>Eukaryota</taxon>
        <taxon>Fungi</taxon>
        <taxon>Dikarya</taxon>
        <taxon>Basidiomycota</taxon>
        <taxon>Agaricomycotina</taxon>
        <taxon>Agaricomycetes</taxon>
        <taxon>Russulales</taxon>
        <taxon>Hericiaceae</taxon>
        <taxon>Dentipellis</taxon>
    </lineage>
</organism>
<proteinExistence type="predicted"/>
<feature type="compositionally biased region" description="Low complexity" evidence="1">
    <location>
        <begin position="93"/>
        <end position="104"/>
    </location>
</feature>